<proteinExistence type="predicted"/>
<dbReference type="RefSeq" id="WP_058151469.1">
    <property type="nucleotide sequence ID" value="NZ_AP015030.1"/>
</dbReference>
<dbReference type="EMBL" id="AP015030">
    <property type="protein sequence ID" value="BAW26961.1"/>
    <property type="molecule type" value="Genomic_DNA"/>
</dbReference>
<dbReference type="Pfam" id="PF07238">
    <property type="entry name" value="PilZ"/>
    <property type="match status" value="1"/>
</dbReference>
<keyword evidence="2" id="KW-0614">Plasmid</keyword>
<sequence length="122" mass="13390">MSESERRFQRYVLAPDAFASQRAKGTGLTALLKGWKDCRVKDMSAAGALLLTKQVFSLGDLIEVELTEKSGNRLVFKGEVVNLGKDHHTNLNKLGVRLDVSGDGSPEARFLASLESRFKASH</sequence>
<name>A0A1L7NNC6_PSEPU</name>
<evidence type="ECO:0000313" key="2">
    <source>
        <dbReference type="EMBL" id="BAW26961.1"/>
    </source>
</evidence>
<protein>
    <recommendedName>
        <fullName evidence="1">PilZ domain-containing protein</fullName>
    </recommendedName>
</protein>
<feature type="domain" description="PilZ" evidence="1">
    <location>
        <begin position="33"/>
        <end position="101"/>
    </location>
</feature>
<reference evidence="2 3" key="1">
    <citation type="submission" date="2015-11" db="EMBL/GenBank/DDBJ databases">
        <title>Complete genome sequencing of a biphenyl-degrading bacterium, Pseudomonas putida KF715 (=NBRC110667).</title>
        <authorList>
            <person name="Suenaga H."/>
            <person name="Fujihara N."/>
            <person name="Watanabe T."/>
            <person name="Hirose J."/>
            <person name="Kimura N."/>
            <person name="Yamazoe A."/>
            <person name="Hosoyama A."/>
            <person name="Shimodaira J."/>
            <person name="Furukawa K."/>
        </authorList>
    </citation>
    <scope>NUCLEOTIDE SEQUENCE [LARGE SCALE GENOMIC DNA]</scope>
    <source>
        <strain evidence="2 3">KF715</strain>
        <plasmid evidence="3">Plasmid pkf715a dna</plasmid>
    </source>
</reference>
<evidence type="ECO:0000313" key="3">
    <source>
        <dbReference type="Proteomes" id="UP000218731"/>
    </source>
</evidence>
<gene>
    <name evidence="2" type="ORF">KF715C_pA4560</name>
</gene>
<dbReference type="Proteomes" id="UP000218731">
    <property type="component" value="Plasmid pKF715A"/>
</dbReference>
<accession>A0A1L7NNC6</accession>
<evidence type="ECO:0000259" key="1">
    <source>
        <dbReference type="Pfam" id="PF07238"/>
    </source>
</evidence>
<organism evidence="2 3">
    <name type="scientific">Pseudomonas putida</name>
    <name type="common">Arthrobacter siderocapsulatus</name>
    <dbReference type="NCBI Taxonomy" id="303"/>
    <lineage>
        <taxon>Bacteria</taxon>
        <taxon>Pseudomonadati</taxon>
        <taxon>Pseudomonadota</taxon>
        <taxon>Gammaproteobacteria</taxon>
        <taxon>Pseudomonadales</taxon>
        <taxon>Pseudomonadaceae</taxon>
        <taxon>Pseudomonas</taxon>
    </lineage>
</organism>
<geneLocation type="plasmid" evidence="3">
    <name>pkf715a dna</name>
</geneLocation>
<dbReference type="GO" id="GO:0035438">
    <property type="term" value="F:cyclic-di-GMP binding"/>
    <property type="evidence" value="ECO:0007669"/>
    <property type="project" value="InterPro"/>
</dbReference>
<dbReference type="SUPFAM" id="SSF141371">
    <property type="entry name" value="PilZ domain-like"/>
    <property type="match status" value="1"/>
</dbReference>
<dbReference type="InterPro" id="IPR009875">
    <property type="entry name" value="PilZ_domain"/>
</dbReference>
<dbReference type="AlphaFoldDB" id="A0A1L7NNC6"/>